<keyword evidence="2" id="KW-0645">Protease</keyword>
<dbReference type="EMBL" id="CAJHUC010002857">
    <property type="protein sequence ID" value="CAD7704455.1"/>
    <property type="molecule type" value="Genomic_DNA"/>
</dbReference>
<keyword evidence="4" id="KW-0720">Serine protease</keyword>
<evidence type="ECO:0000256" key="1">
    <source>
        <dbReference type="ARBA" id="ARBA00008683"/>
    </source>
</evidence>
<comment type="similarity">
    <text evidence="1">Belongs to the peptidase S49 family.</text>
</comment>
<dbReference type="PANTHER" id="PTHR33209:SF1">
    <property type="entry name" value="PEPTIDASE S49 DOMAIN-CONTAINING PROTEIN"/>
    <property type="match status" value="1"/>
</dbReference>
<evidence type="ECO:0000313" key="8">
    <source>
        <dbReference type="Proteomes" id="UP000708148"/>
    </source>
</evidence>
<keyword evidence="8" id="KW-1185">Reference proteome</keyword>
<evidence type="ECO:0000259" key="6">
    <source>
        <dbReference type="Pfam" id="PF01343"/>
    </source>
</evidence>
<dbReference type="Pfam" id="PF01343">
    <property type="entry name" value="Peptidase_S49"/>
    <property type="match status" value="2"/>
</dbReference>
<dbReference type="AlphaFoldDB" id="A0A8S1JE06"/>
<dbReference type="CDD" id="cd07018">
    <property type="entry name" value="S49_SppA_67K_type"/>
    <property type="match status" value="1"/>
</dbReference>
<dbReference type="GO" id="GO:0006508">
    <property type="term" value="P:proteolysis"/>
    <property type="evidence" value="ECO:0007669"/>
    <property type="project" value="UniProtKB-KW"/>
</dbReference>
<feature type="domain" description="Peptidase S49" evidence="6">
    <location>
        <begin position="155"/>
        <end position="298"/>
    </location>
</feature>
<dbReference type="OrthoDB" id="45421at2759"/>
<feature type="domain" description="Peptidase S49" evidence="6">
    <location>
        <begin position="403"/>
        <end position="552"/>
    </location>
</feature>
<organism evidence="7 8">
    <name type="scientific">Ostreobium quekettii</name>
    <dbReference type="NCBI Taxonomy" id="121088"/>
    <lineage>
        <taxon>Eukaryota</taxon>
        <taxon>Viridiplantae</taxon>
        <taxon>Chlorophyta</taxon>
        <taxon>core chlorophytes</taxon>
        <taxon>Ulvophyceae</taxon>
        <taxon>TCBD clade</taxon>
        <taxon>Bryopsidales</taxon>
        <taxon>Ostreobineae</taxon>
        <taxon>Ostreobiaceae</taxon>
        <taxon>Ostreobium</taxon>
    </lineage>
</organism>
<feature type="region of interest" description="Disordered" evidence="5">
    <location>
        <begin position="1"/>
        <end position="55"/>
    </location>
</feature>
<evidence type="ECO:0000256" key="2">
    <source>
        <dbReference type="ARBA" id="ARBA00022670"/>
    </source>
</evidence>
<gene>
    <name evidence="7" type="ORF">OSTQU699_LOCUS9810</name>
</gene>
<proteinExistence type="inferred from homology"/>
<dbReference type="SUPFAM" id="SSF52096">
    <property type="entry name" value="ClpP/crotonase"/>
    <property type="match status" value="2"/>
</dbReference>
<dbReference type="InterPro" id="IPR004635">
    <property type="entry name" value="Pept_S49_SppA"/>
</dbReference>
<evidence type="ECO:0000313" key="7">
    <source>
        <dbReference type="EMBL" id="CAD7704455.1"/>
    </source>
</evidence>
<dbReference type="Proteomes" id="UP000708148">
    <property type="component" value="Unassembled WGS sequence"/>
</dbReference>
<protein>
    <recommendedName>
        <fullName evidence="6">Peptidase S49 domain-containing protein</fullName>
    </recommendedName>
</protein>
<evidence type="ECO:0000256" key="4">
    <source>
        <dbReference type="ARBA" id="ARBA00022825"/>
    </source>
</evidence>
<dbReference type="Gene3D" id="3.90.226.10">
    <property type="entry name" value="2-enoyl-CoA Hydratase, Chain A, domain 1"/>
    <property type="match status" value="4"/>
</dbReference>
<reference evidence="7" key="1">
    <citation type="submission" date="2020-12" db="EMBL/GenBank/DDBJ databases">
        <authorList>
            <person name="Iha C."/>
        </authorList>
    </citation>
    <scope>NUCLEOTIDE SEQUENCE</scope>
</reference>
<sequence length="657" mass="71582">MPFGLFGSKKPLQEVQEDGEKEPVVPQEAHEQAPSAAEGSSGTQQASTDDGADYGDLVYTKPGTYRRMKTSWNLMRAAPWRRVSKGAVLTIELRQSVKEMLPGFWVYNVSLPAIRNCLLKATYDPRISGLLLKVGPVDCGWAKIQEILRHIRLFRQSGKSTVAFLERGGEKEYLLACGCDEVYTNPVASLNLRGMSMSGTFLRGTLDKVGVEPQVRRIGKYKSFGDTIVRESMSDPQREQMSELLEDMYQYFVDVVAESRKKTAAEVMHMLDEGFVEMSEYKAGGWVTDLKYFDEVEKLIKDRQGRAKKDSMAQVTLRQYTSVSLSAFGLTGPDTIAVIRAVGGITGSGQGASPNTITCKKLAEDIRKARDRKNVKAIVLRVDSPGGDVLASDVLWREVRMAARKKPVVASMGDVAASGGYYLSMAADKIVAERLTITGSIGVVVAKFSFAEMYKKIGVGREMLSKGQFAGLFADGRSFSKEEDEYFTRVANIFYNIFRDKAAECRNLSVEDMENYAQGRVWSGARASRVGLVDALGGIDLAVDVAKRAAKIPPKAHVHVWEVCRERGFMGVSGAGASALGSLLLAFLGRSGESGSAMDVLQHARSQQGLTPLLMGVEGVDGSASAELSPQAMLDAAFLGRVDDPSRVLGALLRGAF</sequence>
<evidence type="ECO:0000256" key="3">
    <source>
        <dbReference type="ARBA" id="ARBA00022801"/>
    </source>
</evidence>
<dbReference type="InterPro" id="IPR029045">
    <property type="entry name" value="ClpP/crotonase-like_dom_sf"/>
</dbReference>
<dbReference type="InterPro" id="IPR047272">
    <property type="entry name" value="S49_SppA_C"/>
</dbReference>
<evidence type="ECO:0000256" key="5">
    <source>
        <dbReference type="SAM" id="MobiDB-lite"/>
    </source>
</evidence>
<name>A0A8S1JE06_9CHLO</name>
<comment type="caution">
    <text evidence="7">The sequence shown here is derived from an EMBL/GenBank/DDBJ whole genome shotgun (WGS) entry which is preliminary data.</text>
</comment>
<dbReference type="NCBIfam" id="TIGR00706">
    <property type="entry name" value="SppA_dom"/>
    <property type="match status" value="1"/>
</dbReference>
<dbReference type="GO" id="GO:0008236">
    <property type="term" value="F:serine-type peptidase activity"/>
    <property type="evidence" value="ECO:0007669"/>
    <property type="project" value="UniProtKB-KW"/>
</dbReference>
<dbReference type="PANTHER" id="PTHR33209">
    <property type="entry name" value="PROTEASE 4"/>
    <property type="match status" value="1"/>
</dbReference>
<accession>A0A8S1JE06</accession>
<feature type="compositionally biased region" description="Polar residues" evidence="5">
    <location>
        <begin position="38"/>
        <end position="48"/>
    </location>
</feature>
<dbReference type="InterPro" id="IPR002142">
    <property type="entry name" value="Peptidase_S49"/>
</dbReference>
<dbReference type="InterPro" id="IPR047217">
    <property type="entry name" value="S49_SppA_67K_type_N"/>
</dbReference>
<dbReference type="CDD" id="cd07023">
    <property type="entry name" value="S49_Sppa_N_C"/>
    <property type="match status" value="1"/>
</dbReference>
<keyword evidence="3" id="KW-0378">Hydrolase</keyword>